<organism evidence="1 2">
    <name type="scientific">Phormidium pseudopriestleyi FRX01</name>
    <dbReference type="NCBI Taxonomy" id="1759528"/>
    <lineage>
        <taxon>Bacteria</taxon>
        <taxon>Bacillati</taxon>
        <taxon>Cyanobacteriota</taxon>
        <taxon>Cyanophyceae</taxon>
        <taxon>Oscillatoriophycideae</taxon>
        <taxon>Oscillatoriales</taxon>
        <taxon>Oscillatoriaceae</taxon>
        <taxon>Phormidium</taxon>
    </lineage>
</organism>
<sequence length="290" mass="33327">MRVLVTIPHVFNPEGGGGYASLSPDSQPRIQALTQCIQSLHGTYNHRSQFYFQYNEQLYTLPANLETSVEVSIIICTIQGLHLLDQLPVTPDSYTHQSFACHPMLLGFECHGVLKQNLGRYDYYCYLEDDIILSDPDFFQKLSWFTGYIGNHAVLQPNRFEGVNKPEVRKFYIDPELEFKTGKKDNFAHYFSDNLVLTGKVLGQPITIKRAENPHSGCFFLNRSQMDQWANQPYFLDRDSRFFGPLESAATLGIARTFRVYKPAPQNANFLEVQHYGDSWSQKIKDVKFT</sequence>
<name>A0ABS3FNL8_9CYAN</name>
<accession>A0ABS3FNL8</accession>
<gene>
    <name evidence="1" type="ORF">J0895_05915</name>
</gene>
<keyword evidence="2" id="KW-1185">Reference proteome</keyword>
<evidence type="ECO:0000313" key="2">
    <source>
        <dbReference type="Proteomes" id="UP000664844"/>
    </source>
</evidence>
<comment type="caution">
    <text evidence="1">The sequence shown here is derived from an EMBL/GenBank/DDBJ whole genome shotgun (WGS) entry which is preliminary data.</text>
</comment>
<evidence type="ECO:0000313" key="1">
    <source>
        <dbReference type="EMBL" id="MBO0348643.1"/>
    </source>
</evidence>
<dbReference type="Proteomes" id="UP000664844">
    <property type="component" value="Unassembled WGS sequence"/>
</dbReference>
<proteinExistence type="predicted"/>
<reference evidence="1 2" key="1">
    <citation type="submission" date="2021-03" db="EMBL/GenBank/DDBJ databases">
        <title>Metabolic Capacity of the Antarctic Cyanobacterium Phormidium pseudopriestleyi that Sustains Oxygenic Photosynthesis in the Presence of Hydrogen Sulfide.</title>
        <authorList>
            <person name="Lumian J.E."/>
            <person name="Jungblut A.D."/>
            <person name="Dillon M.L."/>
            <person name="Hawes I."/>
            <person name="Doran P.T."/>
            <person name="Mackey T.J."/>
            <person name="Dick G.J."/>
            <person name="Grettenberger C.L."/>
            <person name="Sumner D.Y."/>
        </authorList>
    </citation>
    <scope>NUCLEOTIDE SEQUENCE [LARGE SCALE GENOMIC DNA]</scope>
    <source>
        <strain evidence="1 2">FRX01</strain>
    </source>
</reference>
<protein>
    <submittedName>
        <fullName evidence="1">Calcium-binding protein</fullName>
    </submittedName>
</protein>
<dbReference type="RefSeq" id="WP_207087187.1">
    <property type="nucleotide sequence ID" value="NZ_JAFLQW010000161.1"/>
</dbReference>
<dbReference type="EMBL" id="JAFLQW010000161">
    <property type="protein sequence ID" value="MBO0348643.1"/>
    <property type="molecule type" value="Genomic_DNA"/>
</dbReference>